<sequence length="31" mass="3349">DGISYAVMIIVIILIPAGLFGKVLKETKKSM</sequence>
<protein>
    <submittedName>
        <fullName evidence="2">Uncharacterized protein</fullName>
    </submittedName>
</protein>
<dbReference type="EMBL" id="BARS01034635">
    <property type="protein sequence ID" value="GAG24504.1"/>
    <property type="molecule type" value="Genomic_DNA"/>
</dbReference>
<keyword evidence="1" id="KW-1133">Transmembrane helix</keyword>
<organism evidence="2">
    <name type="scientific">marine sediment metagenome</name>
    <dbReference type="NCBI Taxonomy" id="412755"/>
    <lineage>
        <taxon>unclassified sequences</taxon>
        <taxon>metagenomes</taxon>
        <taxon>ecological metagenomes</taxon>
    </lineage>
</organism>
<keyword evidence="1" id="KW-0812">Transmembrane</keyword>
<accession>X0W162</accession>
<comment type="caution">
    <text evidence="2">The sequence shown here is derived from an EMBL/GenBank/DDBJ whole genome shotgun (WGS) entry which is preliminary data.</text>
</comment>
<keyword evidence="1" id="KW-0472">Membrane</keyword>
<feature type="transmembrane region" description="Helical" evidence="1">
    <location>
        <begin position="6"/>
        <end position="24"/>
    </location>
</feature>
<name>X0W162_9ZZZZ</name>
<evidence type="ECO:0000256" key="1">
    <source>
        <dbReference type="SAM" id="Phobius"/>
    </source>
</evidence>
<dbReference type="AlphaFoldDB" id="X0W162"/>
<reference evidence="2" key="1">
    <citation type="journal article" date="2014" name="Front. Microbiol.">
        <title>High frequency of phylogenetically diverse reductive dehalogenase-homologous genes in deep subseafloor sedimentary metagenomes.</title>
        <authorList>
            <person name="Kawai M."/>
            <person name="Futagami T."/>
            <person name="Toyoda A."/>
            <person name="Takaki Y."/>
            <person name="Nishi S."/>
            <person name="Hori S."/>
            <person name="Arai W."/>
            <person name="Tsubouchi T."/>
            <person name="Morono Y."/>
            <person name="Uchiyama I."/>
            <person name="Ito T."/>
            <person name="Fujiyama A."/>
            <person name="Inagaki F."/>
            <person name="Takami H."/>
        </authorList>
    </citation>
    <scope>NUCLEOTIDE SEQUENCE</scope>
    <source>
        <strain evidence="2">Expedition CK06-06</strain>
    </source>
</reference>
<feature type="non-terminal residue" evidence="2">
    <location>
        <position position="1"/>
    </location>
</feature>
<evidence type="ECO:0000313" key="2">
    <source>
        <dbReference type="EMBL" id="GAG24504.1"/>
    </source>
</evidence>
<proteinExistence type="predicted"/>
<gene>
    <name evidence="2" type="ORF">S01H1_53483</name>
</gene>